<name>A0A8H5HGM9_9AGAR</name>
<keyword evidence="4" id="KW-0276">Fatty acid metabolism</keyword>
<feature type="domain" description="Choline/carnitine acyltransferase" evidence="8">
    <location>
        <begin position="85"/>
        <end position="310"/>
    </location>
</feature>
<evidence type="ECO:0000256" key="3">
    <source>
        <dbReference type="ARBA" id="ARBA00022679"/>
    </source>
</evidence>
<evidence type="ECO:0000256" key="5">
    <source>
        <dbReference type="ARBA" id="ARBA00023098"/>
    </source>
</evidence>
<dbReference type="GO" id="GO:0016406">
    <property type="term" value="F:carnitine O-acyltransferase activity"/>
    <property type="evidence" value="ECO:0007669"/>
    <property type="project" value="UniProtKB-ARBA"/>
</dbReference>
<evidence type="ECO:0000256" key="1">
    <source>
        <dbReference type="ARBA" id="ARBA00005232"/>
    </source>
</evidence>
<feature type="domain" description="Choline/carnitine acyltransferase" evidence="8">
    <location>
        <begin position="321"/>
        <end position="654"/>
    </location>
</feature>
<feature type="active site" description="Proton acceptor" evidence="7">
    <location>
        <position position="399"/>
    </location>
</feature>
<evidence type="ECO:0000256" key="4">
    <source>
        <dbReference type="ARBA" id="ARBA00022832"/>
    </source>
</evidence>
<dbReference type="EMBL" id="JAACJN010000050">
    <property type="protein sequence ID" value="KAF5382849.1"/>
    <property type="molecule type" value="Genomic_DNA"/>
</dbReference>
<accession>A0A8H5HGM9</accession>
<dbReference type="Pfam" id="PF00755">
    <property type="entry name" value="Carn_acyltransf"/>
    <property type="match status" value="2"/>
</dbReference>
<dbReference type="InterPro" id="IPR042231">
    <property type="entry name" value="Cho/carn_acyl_trans_2"/>
</dbReference>
<organism evidence="9 10">
    <name type="scientific">Collybiopsis confluens</name>
    <dbReference type="NCBI Taxonomy" id="2823264"/>
    <lineage>
        <taxon>Eukaryota</taxon>
        <taxon>Fungi</taxon>
        <taxon>Dikarya</taxon>
        <taxon>Basidiomycota</taxon>
        <taxon>Agaricomycotina</taxon>
        <taxon>Agaricomycetes</taxon>
        <taxon>Agaricomycetidae</taxon>
        <taxon>Agaricales</taxon>
        <taxon>Marasmiineae</taxon>
        <taxon>Omphalotaceae</taxon>
        <taxon>Collybiopsis</taxon>
    </lineage>
</organism>
<dbReference type="OrthoDB" id="240216at2759"/>
<keyword evidence="3" id="KW-0808">Transferase</keyword>
<dbReference type="PANTHER" id="PTHR22589">
    <property type="entry name" value="CARNITINE O-ACYLTRANSFERASE"/>
    <property type="match status" value="1"/>
</dbReference>
<sequence>MKSGTPLSEHGSTGCTSACSTTPICLPTMISARLNMLLSKSSLNSAIFSTIYAQRQLRNAYWKAFAPNPLPGSETFSAQSSLPKLPVPNLEDNLACLKESLKPIAWTEEEYAAVEAKIDSFGSGLGPELQNRLMKRHAETDHWLEEWWDDEVYLGYRDSTLLPACRERIILLQVAFPARVQVHFDDLIFTEDGFDDRPFHLIQTPAARAAALARSALLFRRKFKQGVEYSLPATALVFLSLNFIRLRWMFDCCRIPSSDGLDWSNSFAVEGDTGDSAHIIVTRKNRVWKIDAAANGRLLGTNELESQIQHTPLAYIPESDYAKLASSRHNREILDAIHSSAFVISLEEGAPTSPEQRSRFLWHGEISNGQAVGLQNRWMDKPCQFIVYDSMYAGFMGEHSVLDGTTTTRLCDEVLDDIASPSFNHGDGTSSESSRTPVPLDWELSPAISQSIITANAAAIDLINSQILSFHLTSYGKDEIKKFGVSPDFWAQMIVQLAYQRTMGGKRKGGTYESATTRKFYKGGRKPLEWSAPSRTRGSKAARKALFDLAARKHINFAKLCRDGQGIDGHLLGLKKSVAETEQVPALFSDSVFTRSSHWVLSTSAIFSKHFKEYGWGEAAPEFAVAYMTGYHDRIMYTLTSRTDMPNSKFIAEIAQAARDLYGLHKGVSAEIGEARM</sequence>
<dbReference type="SUPFAM" id="SSF52777">
    <property type="entry name" value="CoA-dependent acyltransferases"/>
    <property type="match status" value="2"/>
</dbReference>
<dbReference type="Gene3D" id="3.30.559.70">
    <property type="entry name" value="Choline/Carnitine o-acyltransferase, domain 2"/>
    <property type="match status" value="2"/>
</dbReference>
<dbReference type="GO" id="GO:0006631">
    <property type="term" value="P:fatty acid metabolic process"/>
    <property type="evidence" value="ECO:0007669"/>
    <property type="project" value="UniProtKB-KW"/>
</dbReference>
<dbReference type="InterPro" id="IPR042572">
    <property type="entry name" value="Carn_acyl_trans_N"/>
</dbReference>
<keyword evidence="2" id="KW-0813">Transport</keyword>
<dbReference type="Proteomes" id="UP000518752">
    <property type="component" value="Unassembled WGS sequence"/>
</dbReference>
<evidence type="ECO:0000256" key="7">
    <source>
        <dbReference type="PIRSR" id="PIRSR600542-1"/>
    </source>
</evidence>
<dbReference type="Gene3D" id="1.10.275.20">
    <property type="entry name" value="Choline/Carnitine o-acyltransferase"/>
    <property type="match status" value="1"/>
</dbReference>
<dbReference type="InterPro" id="IPR039551">
    <property type="entry name" value="Cho/carn_acyl_trans"/>
</dbReference>
<proteinExistence type="inferred from homology"/>
<evidence type="ECO:0000313" key="10">
    <source>
        <dbReference type="Proteomes" id="UP000518752"/>
    </source>
</evidence>
<dbReference type="Gene3D" id="3.30.559.10">
    <property type="entry name" value="Chloramphenicol acetyltransferase-like domain"/>
    <property type="match status" value="1"/>
</dbReference>
<evidence type="ECO:0000256" key="6">
    <source>
        <dbReference type="ARBA" id="ARBA00023315"/>
    </source>
</evidence>
<evidence type="ECO:0000256" key="2">
    <source>
        <dbReference type="ARBA" id="ARBA00022448"/>
    </source>
</evidence>
<reference evidence="9 10" key="1">
    <citation type="journal article" date="2020" name="ISME J.">
        <title>Uncovering the hidden diversity of litter-decomposition mechanisms in mushroom-forming fungi.</title>
        <authorList>
            <person name="Floudas D."/>
            <person name="Bentzer J."/>
            <person name="Ahren D."/>
            <person name="Johansson T."/>
            <person name="Persson P."/>
            <person name="Tunlid A."/>
        </authorList>
    </citation>
    <scope>NUCLEOTIDE SEQUENCE [LARGE SCALE GENOMIC DNA]</scope>
    <source>
        <strain evidence="9 10">CBS 406.79</strain>
    </source>
</reference>
<dbReference type="PANTHER" id="PTHR22589:SF103">
    <property type="entry name" value="CARNITINE O-ACETYL-TRANSFERASE, ISOFORM A-RELATED"/>
    <property type="match status" value="1"/>
</dbReference>
<keyword evidence="10" id="KW-1185">Reference proteome</keyword>
<comment type="similarity">
    <text evidence="1">Belongs to the carnitine/choline acetyltransferase family.</text>
</comment>
<dbReference type="InterPro" id="IPR023213">
    <property type="entry name" value="CAT-like_dom_sf"/>
</dbReference>
<protein>
    <recommendedName>
        <fullName evidence="8">Choline/carnitine acyltransferase domain-containing protein</fullName>
    </recommendedName>
</protein>
<comment type="caution">
    <text evidence="9">The sequence shown here is derived from an EMBL/GenBank/DDBJ whole genome shotgun (WGS) entry which is preliminary data.</text>
</comment>
<dbReference type="AlphaFoldDB" id="A0A8H5HGM9"/>
<evidence type="ECO:0000313" key="9">
    <source>
        <dbReference type="EMBL" id="KAF5382849.1"/>
    </source>
</evidence>
<gene>
    <name evidence="9" type="ORF">D9757_007296</name>
</gene>
<keyword evidence="5" id="KW-0443">Lipid metabolism</keyword>
<dbReference type="InterPro" id="IPR000542">
    <property type="entry name" value="Carn_acyl_trans"/>
</dbReference>
<keyword evidence="6" id="KW-0012">Acyltransferase</keyword>
<evidence type="ECO:0000259" key="8">
    <source>
        <dbReference type="Pfam" id="PF00755"/>
    </source>
</evidence>